<reference evidence="1 2" key="1">
    <citation type="submission" date="2020-06" db="EMBL/GenBank/DDBJ databases">
        <authorList>
            <person name="Li R."/>
            <person name="Bekaert M."/>
        </authorList>
    </citation>
    <scope>NUCLEOTIDE SEQUENCE [LARGE SCALE GENOMIC DNA]</scope>
    <source>
        <strain evidence="2">wild</strain>
    </source>
</reference>
<protein>
    <submittedName>
        <fullName evidence="1">Uncharacterized protein</fullName>
    </submittedName>
</protein>
<dbReference type="Proteomes" id="UP000507470">
    <property type="component" value="Unassembled WGS sequence"/>
</dbReference>
<name>A0A6J8BZY5_MYTCO</name>
<keyword evidence="2" id="KW-1185">Reference proteome</keyword>
<accession>A0A6J8BZY5</accession>
<evidence type="ECO:0000313" key="2">
    <source>
        <dbReference type="Proteomes" id="UP000507470"/>
    </source>
</evidence>
<gene>
    <name evidence="1" type="ORF">MCOR_24065</name>
</gene>
<dbReference type="EMBL" id="CACVKT020004265">
    <property type="protein sequence ID" value="CAC5388831.1"/>
    <property type="molecule type" value="Genomic_DNA"/>
</dbReference>
<sequence length="217" mass="24536">MNNAKFGRLNSLFWDPNTSAIDAFTCNWNGDSNWLLVVPPVNLVSKCIYHLVTCKAIGTLVVPKWPSSAFWPLLFKKKLEYVWFVRDVLEFHANDRILVAGNNKNSMFANGTFKGLLLAIDLVFKSRNSFSLRKKNVCLSYTRTREIVSTDLAEFGCSINDFGLQSCRAGRATAAAQNDISGRLFKMHGRWKSDRAKDGYMLENLQKRLSVSKNLGI</sequence>
<dbReference type="OrthoDB" id="6153853at2759"/>
<proteinExistence type="predicted"/>
<organism evidence="1 2">
    <name type="scientific">Mytilus coruscus</name>
    <name type="common">Sea mussel</name>
    <dbReference type="NCBI Taxonomy" id="42192"/>
    <lineage>
        <taxon>Eukaryota</taxon>
        <taxon>Metazoa</taxon>
        <taxon>Spiralia</taxon>
        <taxon>Lophotrochozoa</taxon>
        <taxon>Mollusca</taxon>
        <taxon>Bivalvia</taxon>
        <taxon>Autobranchia</taxon>
        <taxon>Pteriomorphia</taxon>
        <taxon>Mytilida</taxon>
        <taxon>Mytiloidea</taxon>
        <taxon>Mytilidae</taxon>
        <taxon>Mytilinae</taxon>
        <taxon>Mytilus</taxon>
    </lineage>
</organism>
<evidence type="ECO:0000313" key="1">
    <source>
        <dbReference type="EMBL" id="CAC5388831.1"/>
    </source>
</evidence>
<dbReference type="AlphaFoldDB" id="A0A6J8BZY5"/>